<evidence type="ECO:0000259" key="4">
    <source>
        <dbReference type="PROSITE" id="PS50975"/>
    </source>
</evidence>
<organism evidence="5">
    <name type="scientific">[Clostridium] nexile</name>
    <dbReference type="NCBI Taxonomy" id="29361"/>
    <lineage>
        <taxon>Bacteria</taxon>
        <taxon>Bacillati</taxon>
        <taxon>Bacillota</taxon>
        <taxon>Clostridia</taxon>
        <taxon>Lachnospirales</taxon>
        <taxon>Lachnospiraceae</taxon>
        <taxon>Tyzzerella</taxon>
    </lineage>
</organism>
<keyword evidence="3" id="KW-0067">ATP-binding</keyword>
<dbReference type="GO" id="GO:0008716">
    <property type="term" value="F:D-alanine-D-alanine ligase activity"/>
    <property type="evidence" value="ECO:0007669"/>
    <property type="project" value="InterPro"/>
</dbReference>
<dbReference type="Gene3D" id="3.30.470.20">
    <property type="entry name" value="ATP-grasp fold, B domain"/>
    <property type="match status" value="1"/>
</dbReference>
<evidence type="ECO:0000256" key="2">
    <source>
        <dbReference type="ARBA" id="ARBA00022598"/>
    </source>
</evidence>
<dbReference type="InterPro" id="IPR011095">
    <property type="entry name" value="Dala_Dala_lig_C"/>
</dbReference>
<reference evidence="5" key="1">
    <citation type="submission" date="2019-11" db="EMBL/GenBank/DDBJ databases">
        <authorList>
            <person name="Feng L."/>
        </authorList>
    </citation>
    <scope>NUCLEOTIDE SEQUENCE</scope>
    <source>
        <strain evidence="5">CnexileLFYP112</strain>
    </source>
</reference>
<dbReference type="PANTHER" id="PTHR23132:SF23">
    <property type="entry name" value="D-ALANINE--D-ALANINE LIGASE B"/>
    <property type="match status" value="1"/>
</dbReference>
<dbReference type="InterPro" id="IPR013815">
    <property type="entry name" value="ATP_grasp_subdomain_1"/>
</dbReference>
<dbReference type="GO" id="GO:0005524">
    <property type="term" value="F:ATP binding"/>
    <property type="evidence" value="ECO:0007669"/>
    <property type="project" value="UniProtKB-UniRule"/>
</dbReference>
<dbReference type="PANTHER" id="PTHR23132">
    <property type="entry name" value="D-ALANINE--D-ALANINE LIGASE"/>
    <property type="match status" value="1"/>
</dbReference>
<name>A0A6N2W8G5_9FIRM</name>
<proteinExistence type="inferred from homology"/>
<sequence>MDIIQECLAYFKNIDINFDLLIIADTQNKTTKNNNYIVHTDESEFFSRKEFSEIASTLFYIFGYAKVFYSELDFIKFVMDEHPSATECYIYNFSRDGIAEGKKSLIPAFCDLCGLKYTGSNAFTISLLRNKWIFTQVLSNMGILTPKSVLYTFNNHNILEPFLDTTILLKNIHESASIGLLTDNKIYLTKEKLKTVDMTLQRMNTKQLLIQEYISGLECEVLVIQFKGKYYALEPVEIVINGNDFLDSLTSNLYNYSFRKLSDSLSPVVIEQIKKQAVKAAQILSIKDYARFDFRIEKDQPYLIDIAGTPYTIKHSSVAFLFENIMHLDYKDIYKTIMACSFSNYDILQS</sequence>
<dbReference type="GO" id="GO:0046872">
    <property type="term" value="F:metal ion binding"/>
    <property type="evidence" value="ECO:0007669"/>
    <property type="project" value="InterPro"/>
</dbReference>
<evidence type="ECO:0000256" key="3">
    <source>
        <dbReference type="PROSITE-ProRule" id="PRU00409"/>
    </source>
</evidence>
<dbReference type="PROSITE" id="PS50975">
    <property type="entry name" value="ATP_GRASP"/>
    <property type="match status" value="1"/>
</dbReference>
<dbReference type="InterPro" id="IPR011761">
    <property type="entry name" value="ATP-grasp"/>
</dbReference>
<feature type="domain" description="ATP-grasp" evidence="4">
    <location>
        <begin position="135"/>
        <end position="339"/>
    </location>
</feature>
<evidence type="ECO:0000313" key="5">
    <source>
        <dbReference type="EMBL" id="VYT38588.1"/>
    </source>
</evidence>
<keyword evidence="2 5" id="KW-0436">Ligase</keyword>
<gene>
    <name evidence="5" type="ORF">CNLFYP112_00773</name>
</gene>
<protein>
    <submittedName>
        <fullName evidence="5">D-alanine--D-alanine ligase</fullName>
    </submittedName>
</protein>
<evidence type="ECO:0000256" key="1">
    <source>
        <dbReference type="ARBA" id="ARBA00010871"/>
    </source>
</evidence>
<dbReference type="AlphaFoldDB" id="A0A6N2W8G5"/>
<dbReference type="Gene3D" id="3.30.1490.20">
    <property type="entry name" value="ATP-grasp fold, A domain"/>
    <property type="match status" value="1"/>
</dbReference>
<dbReference type="SUPFAM" id="SSF56059">
    <property type="entry name" value="Glutathione synthetase ATP-binding domain-like"/>
    <property type="match status" value="1"/>
</dbReference>
<dbReference type="EMBL" id="CACRTG010000046">
    <property type="protein sequence ID" value="VYT38588.1"/>
    <property type="molecule type" value="Genomic_DNA"/>
</dbReference>
<accession>A0A6N2W8G5</accession>
<dbReference type="Pfam" id="PF07478">
    <property type="entry name" value="Dala_Dala_lig_C"/>
    <property type="match status" value="1"/>
</dbReference>
<comment type="similarity">
    <text evidence="1">Belongs to the D-alanine--D-alanine ligase family.</text>
</comment>
<keyword evidence="3" id="KW-0547">Nucleotide-binding</keyword>